<evidence type="ECO:0000256" key="8">
    <source>
        <dbReference type="ARBA" id="ARBA00030803"/>
    </source>
</evidence>
<accession>A0AAP2GJA2</accession>
<dbReference type="AlphaFoldDB" id="A0AAP2GJA2"/>
<dbReference type="RefSeq" id="WP_254090999.1">
    <property type="nucleotide sequence ID" value="NZ_JAHESC010000019.1"/>
</dbReference>
<evidence type="ECO:0000259" key="9">
    <source>
        <dbReference type="Pfam" id="PF10099"/>
    </source>
</evidence>
<dbReference type="InterPro" id="IPR018764">
    <property type="entry name" value="RskA_C"/>
</dbReference>
<evidence type="ECO:0000256" key="1">
    <source>
        <dbReference type="ARBA" id="ARBA00004167"/>
    </source>
</evidence>
<keyword evidence="5" id="KW-1133">Transmembrane helix</keyword>
<feature type="domain" description="Putative zinc-finger" evidence="10">
    <location>
        <begin position="12"/>
        <end position="34"/>
    </location>
</feature>
<keyword evidence="6" id="KW-0472">Membrane</keyword>
<dbReference type="GO" id="GO:0006417">
    <property type="term" value="P:regulation of translation"/>
    <property type="evidence" value="ECO:0007669"/>
    <property type="project" value="TreeGrafter"/>
</dbReference>
<evidence type="ECO:0000313" key="11">
    <source>
        <dbReference type="EMBL" id="MBT1687773.1"/>
    </source>
</evidence>
<proteinExistence type="predicted"/>
<feature type="domain" description="Anti-sigma K factor RskA C-terminal" evidence="9">
    <location>
        <begin position="95"/>
        <end position="257"/>
    </location>
</feature>
<name>A0AAP2GJA2_9BACT</name>
<dbReference type="EMBL" id="JAHESC010000019">
    <property type="protein sequence ID" value="MBT1687773.1"/>
    <property type="molecule type" value="Genomic_DNA"/>
</dbReference>
<evidence type="ECO:0000256" key="4">
    <source>
        <dbReference type="ARBA" id="ARBA00022692"/>
    </source>
</evidence>
<evidence type="ECO:0000256" key="2">
    <source>
        <dbReference type="ARBA" id="ARBA00004236"/>
    </source>
</evidence>
<organism evidence="11 12">
    <name type="scientific">Dawidia soli</name>
    <dbReference type="NCBI Taxonomy" id="2782352"/>
    <lineage>
        <taxon>Bacteria</taxon>
        <taxon>Pseudomonadati</taxon>
        <taxon>Bacteroidota</taxon>
        <taxon>Cytophagia</taxon>
        <taxon>Cytophagales</taxon>
        <taxon>Chryseotaleaceae</taxon>
        <taxon>Dawidia</taxon>
    </lineage>
</organism>
<dbReference type="Pfam" id="PF13490">
    <property type="entry name" value="zf-HC2"/>
    <property type="match status" value="1"/>
</dbReference>
<keyword evidence="4" id="KW-0812">Transmembrane</keyword>
<dbReference type="InterPro" id="IPR027383">
    <property type="entry name" value="Znf_put"/>
</dbReference>
<dbReference type="Gene3D" id="1.10.10.1320">
    <property type="entry name" value="Anti-sigma factor, zinc-finger domain"/>
    <property type="match status" value="1"/>
</dbReference>
<evidence type="ECO:0000256" key="3">
    <source>
        <dbReference type="ARBA" id="ARBA00022475"/>
    </source>
</evidence>
<evidence type="ECO:0000256" key="5">
    <source>
        <dbReference type="ARBA" id="ARBA00022989"/>
    </source>
</evidence>
<dbReference type="PANTHER" id="PTHR37461:SF1">
    <property type="entry name" value="ANTI-SIGMA-K FACTOR RSKA"/>
    <property type="match status" value="1"/>
</dbReference>
<keyword evidence="12" id="KW-1185">Reference proteome</keyword>
<reference evidence="11 12" key="1">
    <citation type="submission" date="2021-05" db="EMBL/GenBank/DDBJ databases">
        <title>A Polyphasic approach of four new species of the genus Ohtaekwangia: Ohtaekwangia histidinii sp. nov., Ohtaekwangia cretensis sp. nov., Ohtaekwangia indiensis sp. nov., Ohtaekwangia reichenbachii sp. nov. from diverse environment.</title>
        <authorList>
            <person name="Octaviana S."/>
        </authorList>
    </citation>
    <scope>NUCLEOTIDE SEQUENCE [LARGE SCALE GENOMIC DNA]</scope>
    <source>
        <strain evidence="11 12">PWU37</strain>
    </source>
</reference>
<evidence type="ECO:0000256" key="6">
    <source>
        <dbReference type="ARBA" id="ARBA00023136"/>
    </source>
</evidence>
<comment type="subcellular location">
    <subcellularLocation>
        <location evidence="2">Cell membrane</location>
    </subcellularLocation>
    <subcellularLocation>
        <location evidence="1">Membrane</location>
        <topology evidence="1">Single-pass membrane protein</topology>
    </subcellularLocation>
</comment>
<dbReference type="GO" id="GO:0005886">
    <property type="term" value="C:plasma membrane"/>
    <property type="evidence" value="ECO:0007669"/>
    <property type="project" value="UniProtKB-SubCell"/>
</dbReference>
<gene>
    <name evidence="11" type="ORF">KK078_14490</name>
</gene>
<evidence type="ECO:0000256" key="7">
    <source>
        <dbReference type="ARBA" id="ARBA00029829"/>
    </source>
</evidence>
<dbReference type="GO" id="GO:0016989">
    <property type="term" value="F:sigma factor antagonist activity"/>
    <property type="evidence" value="ECO:0007669"/>
    <property type="project" value="TreeGrafter"/>
</dbReference>
<comment type="caution">
    <text evidence="11">The sequence shown here is derived from an EMBL/GenBank/DDBJ whole genome shotgun (WGS) entry which is preliminary data.</text>
</comment>
<dbReference type="InterPro" id="IPR041916">
    <property type="entry name" value="Anti_sigma_zinc_sf"/>
</dbReference>
<evidence type="ECO:0000259" key="10">
    <source>
        <dbReference type="Pfam" id="PF13490"/>
    </source>
</evidence>
<dbReference type="PANTHER" id="PTHR37461">
    <property type="entry name" value="ANTI-SIGMA-K FACTOR RSKA"/>
    <property type="match status" value="1"/>
</dbReference>
<sequence length="267" mass="29751">MNKHEYISSGILEAYALGELSEPERREVEHHLAGHPELRTELDQIEAVQEKLLQRTAITPRNAVKAALFARIDGQPPAAKGVSMPSSEARMWKFAAAASVTVALVSSYLAYNYYDKWKRTQGELTERIAQSQRVASDYNQVNQRLDKIERDIHIIQNPAFKRVALKGTSHAPASLAYVYWNEDTREVYLSVHELQHLTRENQYQLWAIIDGKPVDAGVFDGGDAGELLKMKEIGRGATLFAVTVEPRGGKPAPTLETMQVAGPVEKG</sequence>
<keyword evidence="3" id="KW-1003">Cell membrane</keyword>
<dbReference type="InterPro" id="IPR051474">
    <property type="entry name" value="Anti-sigma-K/W_factor"/>
</dbReference>
<evidence type="ECO:0000313" key="12">
    <source>
        <dbReference type="Proteomes" id="UP001319180"/>
    </source>
</evidence>
<dbReference type="Pfam" id="PF10099">
    <property type="entry name" value="RskA_C"/>
    <property type="match status" value="1"/>
</dbReference>
<dbReference type="Proteomes" id="UP001319180">
    <property type="component" value="Unassembled WGS sequence"/>
</dbReference>
<protein>
    <recommendedName>
        <fullName evidence="8">Regulator of SigK</fullName>
    </recommendedName>
    <alternativeName>
        <fullName evidence="7">Sigma-K anti-sigma factor RskA</fullName>
    </alternativeName>
</protein>